<evidence type="ECO:0000256" key="4">
    <source>
        <dbReference type="ARBA" id="ARBA00022679"/>
    </source>
</evidence>
<dbReference type="GO" id="GO:0005524">
    <property type="term" value="F:ATP binding"/>
    <property type="evidence" value="ECO:0007669"/>
    <property type="project" value="UniProtKB-KW"/>
</dbReference>
<evidence type="ECO:0000256" key="9">
    <source>
        <dbReference type="PROSITE-ProRule" id="PRU00339"/>
    </source>
</evidence>
<dbReference type="Gene3D" id="3.30.565.10">
    <property type="entry name" value="Histidine kinase-like ATPase, C-terminal domain"/>
    <property type="match status" value="1"/>
</dbReference>
<keyword evidence="7" id="KW-0067">ATP-binding</keyword>
<keyword evidence="6" id="KW-0418">Kinase</keyword>
<dbReference type="SUPFAM" id="SSF48452">
    <property type="entry name" value="TPR-like"/>
    <property type="match status" value="1"/>
</dbReference>
<keyword evidence="10" id="KW-1133">Transmembrane helix</keyword>
<gene>
    <name evidence="12" type="ORF">DDV96_10770</name>
</gene>
<evidence type="ECO:0000313" key="12">
    <source>
        <dbReference type="EMBL" id="PVW14280.1"/>
    </source>
</evidence>
<dbReference type="InterPro" id="IPR011990">
    <property type="entry name" value="TPR-like_helical_dom_sf"/>
</dbReference>
<dbReference type="PANTHER" id="PTHR24421:SF10">
    <property type="entry name" value="NITRATE_NITRITE SENSOR PROTEIN NARQ"/>
    <property type="match status" value="1"/>
</dbReference>
<comment type="caution">
    <text evidence="12">The sequence shown here is derived from an EMBL/GenBank/DDBJ whole genome shotgun (WGS) entry which is preliminary data.</text>
</comment>
<dbReference type="InterPro" id="IPR019734">
    <property type="entry name" value="TPR_rpt"/>
</dbReference>
<dbReference type="SUPFAM" id="SSF55874">
    <property type="entry name" value="ATPase domain of HSP90 chaperone/DNA topoisomerase II/histidine kinase"/>
    <property type="match status" value="1"/>
</dbReference>
<accession>A0A2U0HZW8</accession>
<dbReference type="GO" id="GO:0046983">
    <property type="term" value="F:protein dimerization activity"/>
    <property type="evidence" value="ECO:0007669"/>
    <property type="project" value="InterPro"/>
</dbReference>
<evidence type="ECO:0000256" key="2">
    <source>
        <dbReference type="ARBA" id="ARBA00012438"/>
    </source>
</evidence>
<keyword evidence="9" id="KW-0802">TPR repeat</keyword>
<dbReference type="Pfam" id="PF02518">
    <property type="entry name" value="HATPase_c"/>
    <property type="match status" value="1"/>
</dbReference>
<keyword evidence="10" id="KW-0812">Transmembrane</keyword>
<keyword evidence="4" id="KW-0808">Transferase</keyword>
<organism evidence="12 13">
    <name type="scientific">Marixanthomonas spongiae</name>
    <dbReference type="NCBI Taxonomy" id="2174845"/>
    <lineage>
        <taxon>Bacteria</taxon>
        <taxon>Pseudomonadati</taxon>
        <taxon>Bacteroidota</taxon>
        <taxon>Flavobacteriia</taxon>
        <taxon>Flavobacteriales</taxon>
        <taxon>Flavobacteriaceae</taxon>
        <taxon>Marixanthomonas</taxon>
    </lineage>
</organism>
<dbReference type="InterPro" id="IPR036890">
    <property type="entry name" value="HATPase_C_sf"/>
</dbReference>
<keyword evidence="13" id="KW-1185">Reference proteome</keyword>
<dbReference type="GO" id="GO:0000155">
    <property type="term" value="F:phosphorelay sensor kinase activity"/>
    <property type="evidence" value="ECO:0007669"/>
    <property type="project" value="InterPro"/>
</dbReference>
<evidence type="ECO:0000256" key="6">
    <source>
        <dbReference type="ARBA" id="ARBA00022777"/>
    </source>
</evidence>
<proteinExistence type="predicted"/>
<dbReference type="GO" id="GO:0016020">
    <property type="term" value="C:membrane"/>
    <property type="evidence" value="ECO:0007669"/>
    <property type="project" value="InterPro"/>
</dbReference>
<comment type="catalytic activity">
    <reaction evidence="1">
        <text>ATP + protein L-histidine = ADP + protein N-phospho-L-histidine.</text>
        <dbReference type="EC" id="2.7.13.3"/>
    </reaction>
</comment>
<evidence type="ECO:0000256" key="1">
    <source>
        <dbReference type="ARBA" id="ARBA00000085"/>
    </source>
</evidence>
<dbReference type="PANTHER" id="PTHR24421">
    <property type="entry name" value="NITRATE/NITRITE SENSOR PROTEIN NARX-RELATED"/>
    <property type="match status" value="1"/>
</dbReference>
<evidence type="ECO:0000256" key="3">
    <source>
        <dbReference type="ARBA" id="ARBA00022553"/>
    </source>
</evidence>
<name>A0A2U0HZW8_9FLAO</name>
<dbReference type="Gene3D" id="1.25.40.10">
    <property type="entry name" value="Tetratricopeptide repeat domain"/>
    <property type="match status" value="1"/>
</dbReference>
<protein>
    <recommendedName>
        <fullName evidence="2">histidine kinase</fullName>
        <ecNumber evidence="2">2.7.13.3</ecNumber>
    </recommendedName>
</protein>
<dbReference type="SMART" id="SM00028">
    <property type="entry name" value="TPR"/>
    <property type="match status" value="2"/>
</dbReference>
<dbReference type="Pfam" id="PF07730">
    <property type="entry name" value="HisKA_3"/>
    <property type="match status" value="1"/>
</dbReference>
<feature type="domain" description="Histidine kinase" evidence="11">
    <location>
        <begin position="490"/>
        <end position="673"/>
    </location>
</feature>
<dbReference type="InterPro" id="IPR003594">
    <property type="entry name" value="HATPase_dom"/>
</dbReference>
<dbReference type="EMBL" id="QEHR01000006">
    <property type="protein sequence ID" value="PVW14280.1"/>
    <property type="molecule type" value="Genomic_DNA"/>
</dbReference>
<sequence length="673" mass="77702">MLKKLTVFLALFLLWPLMGHGQDISFYKNKARTASNIHEKLTAIDSVLSKSYGVDNETFITYSTQYIELAKKVDSIALAAKKAMNLQRVLSNYKNEPRKAVTVIDGVLAHKYKIKDSFLLGGLYLKRGKANLKLNVKDAIQDYETAIKNFSKDDSIYIADAYLFSGQAYSNIGRFVAASEYYEKAYQLYEKRQAYEYMLHARQGMITMFSMNGFYDKAEKEREDLIETLKGLENKQYLITEYYNQAIDFNKTGNKKLELDYLLKADSLLDITDTEQKNYSSRIDVNAKLAEYYINSNQMLTARDYINILDQWIGKAKDDRLANISYNGAKARYYHAMGLENEALQYAKNQLKNAKAVGHEDDILHSHLLLSNIYSEMGQFKKSLENKNAYLNIRDSLYNKGTAQFLAYYQTLYETEKKEKELVEKNTNIQLLEKDSDNFKKIVFFSSLALVLLFGLILLYRNQRYLKNNKELQEKFSQKLLVSQELERKRISKDIHDGLGQRLLLIKNKIIANGDTDTKKMVDEAIDEVRSISRDLHPFQLQEMGITKAIEYTLNQIDENTTLFISSEIENIDNLFTKEQEVNIYRIVQETLNNILKHAKAEACKVMVKKLTGNVIISIKDNGIGFDFPEKYQNVKSLGLKTLLERTRFLNGQMKVKSVKNNGTIIIFQFPVT</sequence>
<keyword evidence="3" id="KW-0597">Phosphoprotein</keyword>
<feature type="transmembrane region" description="Helical" evidence="10">
    <location>
        <begin position="442"/>
        <end position="460"/>
    </location>
</feature>
<dbReference type="CDD" id="cd16917">
    <property type="entry name" value="HATPase_UhpB-NarQ-NarX-like"/>
    <property type="match status" value="1"/>
</dbReference>
<feature type="repeat" description="TPR" evidence="9">
    <location>
        <begin position="159"/>
        <end position="192"/>
    </location>
</feature>
<evidence type="ECO:0000256" key="5">
    <source>
        <dbReference type="ARBA" id="ARBA00022741"/>
    </source>
</evidence>
<dbReference type="AlphaFoldDB" id="A0A2U0HZW8"/>
<keyword evidence="5" id="KW-0547">Nucleotide-binding</keyword>
<evidence type="ECO:0000256" key="8">
    <source>
        <dbReference type="ARBA" id="ARBA00023012"/>
    </source>
</evidence>
<dbReference type="InterPro" id="IPR011712">
    <property type="entry name" value="Sig_transdc_His_kin_sub3_dim/P"/>
</dbReference>
<dbReference type="OrthoDB" id="9778366at2"/>
<dbReference type="Proteomes" id="UP000245962">
    <property type="component" value="Unassembled WGS sequence"/>
</dbReference>
<keyword evidence="10" id="KW-0472">Membrane</keyword>
<dbReference type="InterPro" id="IPR005467">
    <property type="entry name" value="His_kinase_dom"/>
</dbReference>
<evidence type="ECO:0000259" key="11">
    <source>
        <dbReference type="PROSITE" id="PS50109"/>
    </source>
</evidence>
<keyword evidence="8" id="KW-0902">Two-component regulatory system</keyword>
<dbReference type="InterPro" id="IPR050482">
    <property type="entry name" value="Sensor_HK_TwoCompSys"/>
</dbReference>
<dbReference type="Gene3D" id="1.20.5.1930">
    <property type="match status" value="1"/>
</dbReference>
<reference evidence="12 13" key="1">
    <citation type="submission" date="2018-04" db="EMBL/GenBank/DDBJ databases">
        <title>Marixanthomonas spongiae HN-E44 sp. nov., isolated from a marine sponge.</title>
        <authorList>
            <person name="Luo L."/>
            <person name="Zhuang L."/>
        </authorList>
    </citation>
    <scope>NUCLEOTIDE SEQUENCE [LARGE SCALE GENOMIC DNA]</scope>
    <source>
        <strain evidence="12 13">HN-E44</strain>
    </source>
</reference>
<evidence type="ECO:0000256" key="10">
    <source>
        <dbReference type="SAM" id="Phobius"/>
    </source>
</evidence>
<dbReference type="PROSITE" id="PS50109">
    <property type="entry name" value="HIS_KIN"/>
    <property type="match status" value="1"/>
</dbReference>
<dbReference type="EC" id="2.7.13.3" evidence="2"/>
<evidence type="ECO:0000313" key="13">
    <source>
        <dbReference type="Proteomes" id="UP000245962"/>
    </source>
</evidence>
<evidence type="ECO:0000256" key="7">
    <source>
        <dbReference type="ARBA" id="ARBA00022840"/>
    </source>
</evidence>
<dbReference type="PROSITE" id="PS50005">
    <property type="entry name" value="TPR"/>
    <property type="match status" value="1"/>
</dbReference>